<dbReference type="EMBL" id="OP765507">
    <property type="protein sequence ID" value="UZT28818.1"/>
    <property type="molecule type" value="Genomic_DNA"/>
</dbReference>
<evidence type="ECO:0000313" key="3">
    <source>
        <dbReference type="EMBL" id="UZT29144.1"/>
    </source>
</evidence>
<reference evidence="2" key="1">
    <citation type="submission" date="2022-10" db="EMBL/GenBank/DDBJ databases">
        <title>Genomics discovery of giant fungal viruses from subsurface oceanic crustal fluids.</title>
        <authorList>
            <person name="Bhattacharjee A.S."/>
            <person name="Schulz F."/>
            <person name="Woyke T."/>
            <person name="Orcutt B.N."/>
            <person name="Matinez Martinez J."/>
        </authorList>
    </citation>
    <scope>NUCLEOTIDE SEQUENCE</scope>
    <source>
        <strain evidence="2">VSAG1.JdFR</strain>
        <strain evidence="3">VSAG8.JdFR</strain>
    </source>
</reference>
<accession>A0A9E8G3U4</accession>
<protein>
    <submittedName>
        <fullName evidence="2">GIY-YIG superfamily protein</fullName>
    </submittedName>
</protein>
<keyword evidence="1" id="KW-0175">Coiled coil</keyword>
<sequence>MINNEENNNKKRHLKVNNFTIYKIYSNYCDNFYIGSTTNYYRKTIELKTSCNNPNNKNYNLKMFENIRNNGGWINWIMVQLETINNITKIDAEQKEEEWKHKLNNQISYSNNYEDKTINNIEISNQNNYQENNDFLKYDYYIYKIYSDNCKDFYIGSTRNVIKKRNSHKQYYYKNDKNYNLKIYDIIRNNGGWENWNLKIIDNIKNITKLEAQQKEEEWRQKLLFNNITVNNNKIIKKVKLDYDNNEILNDYIIYKIYSDYCDDFYIGSTKNIHKRKISHKTRCNNPNDSHYNLKIYNSIRDNGGWEKWKIIEIDNFENVSKRYSQEKEEEYRLKLNANLNSQRAFITNEQKIQINKEYNKKYIEINKEELKIKNKNYREENKEKVKEQKHNEYINNKEKYQESMKIYREENKEKIKEQKHDEYLRNRTKYLERAKKYKEENKELIKQKRCEKIQCSCGVTFSRNDKARHERSLAHQNYVKSDCLNI</sequence>
<evidence type="ECO:0000256" key="1">
    <source>
        <dbReference type="SAM" id="Coils"/>
    </source>
</evidence>
<feature type="coiled-coil region" evidence="1">
    <location>
        <begin position="361"/>
        <end position="455"/>
    </location>
</feature>
<dbReference type="Gene3D" id="3.40.1440.10">
    <property type="entry name" value="GIY-YIG endonuclease"/>
    <property type="match status" value="2"/>
</dbReference>
<organism evidence="2">
    <name type="scientific">Nucleocytoviricota sp</name>
    <dbReference type="NCBI Taxonomy" id="2809609"/>
    <lineage>
        <taxon>Viruses</taxon>
        <taxon>Varidnaviria</taxon>
        <taxon>Bamfordvirae</taxon>
        <taxon>Nucleocytoviricota</taxon>
    </lineage>
</organism>
<proteinExistence type="predicted"/>
<dbReference type="InterPro" id="IPR035901">
    <property type="entry name" value="GIY-YIG_endonuc_sf"/>
</dbReference>
<evidence type="ECO:0000313" key="2">
    <source>
        <dbReference type="EMBL" id="UZT28818.1"/>
    </source>
</evidence>
<dbReference type="EMBL" id="OP765584">
    <property type="protein sequence ID" value="UZT29144.1"/>
    <property type="molecule type" value="Genomic_DNA"/>
</dbReference>
<name>A0A9E8G3U4_9VIRU</name>